<feature type="domain" description="Transposase IS701-like DDE" evidence="1">
    <location>
        <begin position="79"/>
        <end position="253"/>
    </location>
</feature>
<proteinExistence type="predicted"/>
<dbReference type="KEGG" id="dsy:DSY3991"/>
<organism evidence="3 4">
    <name type="scientific">Desulfitobacterium hafniense (strain Y51)</name>
    <dbReference type="NCBI Taxonomy" id="138119"/>
    <lineage>
        <taxon>Bacteria</taxon>
        <taxon>Bacillati</taxon>
        <taxon>Bacillota</taxon>
        <taxon>Clostridia</taxon>
        <taxon>Eubacteriales</taxon>
        <taxon>Desulfitobacteriaceae</taxon>
        <taxon>Desulfitobacterium</taxon>
    </lineage>
</organism>
<dbReference type="Proteomes" id="UP000001946">
    <property type="component" value="Chromosome"/>
</dbReference>
<dbReference type="AlphaFoldDB" id="Q24QB2"/>
<keyword evidence="4" id="KW-1185">Reference proteome</keyword>
<dbReference type="InterPro" id="IPR038721">
    <property type="entry name" value="IS701-like_DDE_dom"/>
</dbReference>
<evidence type="ECO:0000313" key="2">
    <source>
        <dbReference type="EMBL" id="BAE83215.1"/>
    </source>
</evidence>
<evidence type="ECO:0000313" key="4">
    <source>
        <dbReference type="Proteomes" id="UP000001946"/>
    </source>
</evidence>
<reference evidence="3 4" key="1">
    <citation type="journal article" date="2006" name="J. Bacteriol.">
        <title>Complete genome sequence of the dehalorespiring bacterium Desulfitobacterium hafniense Y51 and comparison with Dehalococcoides ethenogenes 195.</title>
        <authorList>
            <person name="Nonaka H."/>
            <person name="Keresztes G."/>
            <person name="Shinoda Y."/>
            <person name="Ikenaga Y."/>
            <person name="Abe M."/>
            <person name="Naito K."/>
            <person name="Inatomi K."/>
            <person name="Furukawa K."/>
            <person name="Inui M."/>
            <person name="Yukawa H."/>
        </authorList>
    </citation>
    <scope>NUCLEOTIDE SEQUENCE [LARGE SCALE GENOMIC DNA]</scope>
    <source>
        <strain evidence="3 4">Y51</strain>
    </source>
</reference>
<evidence type="ECO:0000313" key="3">
    <source>
        <dbReference type="EMBL" id="BAE85780.1"/>
    </source>
</evidence>
<dbReference type="EMBL" id="AP008230">
    <property type="protein sequence ID" value="BAE85780.1"/>
    <property type="molecule type" value="Genomic_DNA"/>
</dbReference>
<dbReference type="HOGENOM" id="CLU_041101_2_0_9"/>
<accession>Q24QB2</accession>
<name>Q24QB2_DESHY</name>
<dbReference type="STRING" id="138119.DSY1426"/>
<protein>
    <recommendedName>
        <fullName evidence="1">Transposase IS701-like DDE domain-containing protein</fullName>
    </recommendedName>
</protein>
<dbReference type="Gene3D" id="3.90.350.10">
    <property type="entry name" value="Transposase Inhibitor Protein From Tn5, Chain A, domain 1"/>
    <property type="match status" value="1"/>
</dbReference>
<dbReference type="EMBL" id="AP008230">
    <property type="protein sequence ID" value="BAE83215.1"/>
    <property type="molecule type" value="Genomic_DNA"/>
</dbReference>
<dbReference type="Pfam" id="PF13546">
    <property type="entry name" value="DDE_5"/>
    <property type="match status" value="1"/>
</dbReference>
<dbReference type="KEGG" id="dsy:DSY1426"/>
<dbReference type="InterPro" id="IPR012337">
    <property type="entry name" value="RNaseH-like_sf"/>
</dbReference>
<gene>
    <name evidence="2" type="ordered locus">DSY1426</name>
    <name evidence="3" type="ordered locus">DSY3991</name>
</gene>
<evidence type="ECO:0000259" key="1">
    <source>
        <dbReference type="Pfam" id="PF13546"/>
    </source>
</evidence>
<sequence length="454" mass="52814">MRISMLQHNSLPEQHQNQLSLIFSSLKLSQLLRAAGIRKSYGVSSFVVFQIIFQLVFQGRNLFRLLEGSRAESLPGKDVVYRFLNDSRYNWRRFYQLLSLKMVGRFEKLTSAQRIRVFIVDDSVMERERSKKVELLARVFDHVSGRFVRGYTLLTLGWSDGFSFAPLDFTLMSSAKAKNRLCEMREDLDKRSVGYKRRLEAMSPKPDTVVQMLERALKAGFSADYVLMDSWFTHAPLLQKLRDKELHVIGMVKELKQRYLFEGKSLSLRELYARVPKNPKAEILGSVRVHTPSGLALKVVFVQNRNNRREWLAILTTDLSLETTEVVRIYGMRWSIETFFKMAKSHLKLGTEFQGRSFDMMVSHTTIVFTRYLILEWERRENNDERSLGGLFYLFADEVMDLDLKTALRQLMTFVLNLLPNKPENNESLSQLQKWIAALPSYIKALFPQLGCES</sequence>
<dbReference type="eggNOG" id="COG3385">
    <property type="taxonomic scope" value="Bacteria"/>
</dbReference>
<dbReference type="SUPFAM" id="SSF53098">
    <property type="entry name" value="Ribonuclease H-like"/>
    <property type="match status" value="1"/>
</dbReference>